<dbReference type="PANTHER" id="PTHR11947:SF20">
    <property type="entry name" value="[3-METHYL-2-OXOBUTANOATE DEHYDROGENASE [LIPOAMIDE]] KINASE, MITOCHONDRIAL"/>
    <property type="match status" value="1"/>
</dbReference>
<dbReference type="EC" id="2.7.11.-" evidence="8"/>
<reference evidence="10" key="1">
    <citation type="submission" date="2020-12" db="EMBL/GenBank/DDBJ databases">
        <title>Metabolic potential, ecology and presence of endohyphal bacteria is reflected in genomic diversity of Mucoromycotina.</title>
        <authorList>
            <person name="Muszewska A."/>
            <person name="Okrasinska A."/>
            <person name="Steczkiewicz K."/>
            <person name="Drgas O."/>
            <person name="Orlowska M."/>
            <person name="Perlinska-Lenart U."/>
            <person name="Aleksandrzak-Piekarczyk T."/>
            <person name="Szatraj K."/>
            <person name="Zielenkiewicz U."/>
            <person name="Pilsyk S."/>
            <person name="Malc E."/>
            <person name="Mieczkowski P."/>
            <person name="Kruszewska J.S."/>
            <person name="Biernat P."/>
            <person name="Pawlowska J."/>
        </authorList>
    </citation>
    <scope>NUCLEOTIDE SEQUENCE</scope>
    <source>
        <strain evidence="10">WA0000051536</strain>
    </source>
</reference>
<accession>A0A8H7UH26</accession>
<dbReference type="PROSITE" id="PS50109">
    <property type="entry name" value="HIS_KIN"/>
    <property type="match status" value="1"/>
</dbReference>
<dbReference type="InterPro" id="IPR036784">
    <property type="entry name" value="AK/P_DHK_N_sf"/>
</dbReference>
<evidence type="ECO:0000256" key="4">
    <source>
        <dbReference type="ARBA" id="ARBA00022741"/>
    </source>
</evidence>
<dbReference type="InterPro" id="IPR005467">
    <property type="entry name" value="His_kinase_dom"/>
</dbReference>
<keyword evidence="4 8" id="KW-0547">Nucleotide-binding</keyword>
<keyword evidence="6 8" id="KW-0067">ATP-binding</keyword>
<evidence type="ECO:0000256" key="5">
    <source>
        <dbReference type="ARBA" id="ARBA00022777"/>
    </source>
</evidence>
<dbReference type="Pfam" id="PF10436">
    <property type="entry name" value="BCDHK_Adom3"/>
    <property type="match status" value="1"/>
</dbReference>
<feature type="domain" description="Histidine kinase" evidence="9">
    <location>
        <begin position="260"/>
        <end position="398"/>
    </location>
</feature>
<evidence type="ECO:0000256" key="2">
    <source>
        <dbReference type="ARBA" id="ARBA00022553"/>
    </source>
</evidence>
<comment type="subcellular location">
    <subcellularLocation>
        <location evidence="8">Mitochondrion matrix</location>
    </subcellularLocation>
</comment>
<dbReference type="InterPro" id="IPR018955">
    <property type="entry name" value="BCDHK/PDK_N"/>
</dbReference>
<evidence type="ECO:0000259" key="9">
    <source>
        <dbReference type="PROSITE" id="PS50109"/>
    </source>
</evidence>
<protein>
    <recommendedName>
        <fullName evidence="8">Protein-serine/threonine kinase</fullName>
        <ecNumber evidence="8">2.7.11.-</ecNumber>
    </recommendedName>
</protein>
<keyword evidence="7 8" id="KW-0496">Mitochondrion</keyword>
<evidence type="ECO:0000256" key="6">
    <source>
        <dbReference type="ARBA" id="ARBA00022840"/>
    </source>
</evidence>
<dbReference type="Gene3D" id="1.20.140.20">
    <property type="entry name" value="Alpha-ketoacid/pyruvate dehydrogenase kinase, N-terminal domain"/>
    <property type="match status" value="1"/>
</dbReference>
<keyword evidence="3 8" id="KW-0808">Transferase</keyword>
<keyword evidence="11" id="KW-1185">Reference proteome</keyword>
<dbReference type="InterPro" id="IPR036890">
    <property type="entry name" value="HATPase_C_sf"/>
</dbReference>
<dbReference type="CDD" id="cd16929">
    <property type="entry name" value="HATPase_PDK-like"/>
    <property type="match status" value="1"/>
</dbReference>
<name>A0A8H7UH26_9FUNG</name>
<dbReference type="PANTHER" id="PTHR11947">
    <property type="entry name" value="PYRUVATE DEHYDROGENASE KINASE"/>
    <property type="match status" value="1"/>
</dbReference>
<dbReference type="GO" id="GO:0005524">
    <property type="term" value="F:ATP binding"/>
    <property type="evidence" value="ECO:0007669"/>
    <property type="project" value="UniProtKB-UniRule"/>
</dbReference>
<dbReference type="AlphaFoldDB" id="A0A8H7UH26"/>
<dbReference type="GO" id="GO:0010906">
    <property type="term" value="P:regulation of glucose metabolic process"/>
    <property type="evidence" value="ECO:0007669"/>
    <property type="project" value="TreeGrafter"/>
</dbReference>
<dbReference type="SUPFAM" id="SSF69012">
    <property type="entry name" value="alpha-ketoacid dehydrogenase kinase, N-terminal domain"/>
    <property type="match status" value="1"/>
</dbReference>
<evidence type="ECO:0000256" key="8">
    <source>
        <dbReference type="RuleBase" id="RU366032"/>
    </source>
</evidence>
<evidence type="ECO:0000256" key="1">
    <source>
        <dbReference type="ARBA" id="ARBA00006155"/>
    </source>
</evidence>
<evidence type="ECO:0000256" key="7">
    <source>
        <dbReference type="ARBA" id="ARBA00023128"/>
    </source>
</evidence>
<dbReference type="EMBL" id="JAEPRA010000010">
    <property type="protein sequence ID" value="KAG2179603.1"/>
    <property type="molecule type" value="Genomic_DNA"/>
</dbReference>
<keyword evidence="5 8" id="KW-0418">Kinase</keyword>
<dbReference type="Proteomes" id="UP000612746">
    <property type="component" value="Unassembled WGS sequence"/>
</dbReference>
<evidence type="ECO:0000313" key="10">
    <source>
        <dbReference type="EMBL" id="KAG2179603.1"/>
    </source>
</evidence>
<dbReference type="GO" id="GO:0005759">
    <property type="term" value="C:mitochondrial matrix"/>
    <property type="evidence" value="ECO:0007669"/>
    <property type="project" value="UniProtKB-SubCell"/>
</dbReference>
<dbReference type="Gene3D" id="3.30.565.10">
    <property type="entry name" value="Histidine kinase-like ATPase, C-terminal domain"/>
    <property type="match status" value="1"/>
</dbReference>
<dbReference type="GO" id="GO:0004740">
    <property type="term" value="F:pyruvate dehydrogenase (acetyl-transferring) kinase activity"/>
    <property type="evidence" value="ECO:0007669"/>
    <property type="project" value="TreeGrafter"/>
</dbReference>
<dbReference type="OrthoDB" id="3264224at2759"/>
<dbReference type="Pfam" id="PF02518">
    <property type="entry name" value="HATPase_c"/>
    <property type="match status" value="1"/>
</dbReference>
<organism evidence="10 11">
    <name type="scientific">Umbelopsis vinacea</name>
    <dbReference type="NCBI Taxonomy" id="44442"/>
    <lineage>
        <taxon>Eukaryota</taxon>
        <taxon>Fungi</taxon>
        <taxon>Fungi incertae sedis</taxon>
        <taxon>Mucoromycota</taxon>
        <taxon>Mucoromycotina</taxon>
        <taxon>Umbelopsidomycetes</taxon>
        <taxon>Umbelopsidales</taxon>
        <taxon>Umbelopsidaceae</taxon>
        <taxon>Umbelopsis</taxon>
    </lineage>
</organism>
<dbReference type="SUPFAM" id="SSF55874">
    <property type="entry name" value="ATPase domain of HSP90 chaperone/DNA topoisomerase II/histidine kinase"/>
    <property type="match status" value="1"/>
</dbReference>
<comment type="similarity">
    <text evidence="1 8">Belongs to the PDK/BCKDK protein kinase family.</text>
</comment>
<sequence length="406" mass="45601">MLIRATQLCLRRSLSTARVLKNSNVSVEASQNDVVSFYDAKVINYATRPIRPVTLKELIRFGQPPLSEQSLTQCAHYARTELPVRLAMRVRAFQNLPFIVGTNPHIKDIYRLYFESFDSLEKYSDLPENDNGSDLEFAEKLKDLVERHADNIPTLARGFLECKKYMNTKDMTAFLDDMIHARIGIRLIAEQCISLIHASKNESEDQRRTSYIGIINTQLSPAKVIHHCADFVTELCEFNYGEAPEFIINGHVDTTFTYVPVHLEYMLTELLKNAARATVENAKKNNKPVPPVEVSISHGSRDIGIRVRDQGGGVKPADLNHIFEYSYTTVKNEDTEDSNIFSGITRLAMQSGVGGPIAGLGFGLPLARMYARYFGGSMTLLSLNGYGCDVFLKLKHIDESLGQLEI</sequence>
<gene>
    <name evidence="10" type="ORF">INT44_006451</name>
</gene>
<dbReference type="SMART" id="SM00387">
    <property type="entry name" value="HATPase_c"/>
    <property type="match status" value="1"/>
</dbReference>
<evidence type="ECO:0000256" key="3">
    <source>
        <dbReference type="ARBA" id="ARBA00022679"/>
    </source>
</evidence>
<keyword evidence="2" id="KW-0597">Phosphoprotein</keyword>
<dbReference type="InterPro" id="IPR039028">
    <property type="entry name" value="BCKD/PDK"/>
</dbReference>
<evidence type="ECO:0000313" key="11">
    <source>
        <dbReference type="Proteomes" id="UP000612746"/>
    </source>
</evidence>
<comment type="caution">
    <text evidence="10">The sequence shown here is derived from an EMBL/GenBank/DDBJ whole genome shotgun (WGS) entry which is preliminary data.</text>
</comment>
<proteinExistence type="inferred from homology"/>
<dbReference type="InterPro" id="IPR003594">
    <property type="entry name" value="HATPase_dom"/>
</dbReference>